<protein>
    <recommendedName>
        <fullName evidence="7">GH10 domain-containing protein</fullName>
    </recommendedName>
</protein>
<comment type="similarity">
    <text evidence="1">Belongs to the glycosyl hydrolase 10 (cellulase F) family.</text>
</comment>
<dbReference type="PROSITE" id="PS51760">
    <property type="entry name" value="GH10_2"/>
    <property type="match status" value="1"/>
</dbReference>
<dbReference type="Gene3D" id="3.20.20.80">
    <property type="entry name" value="Glycosidases"/>
    <property type="match status" value="1"/>
</dbReference>
<dbReference type="Gene3D" id="2.60.120.260">
    <property type="entry name" value="Galactose-binding domain-like"/>
    <property type="match status" value="3"/>
</dbReference>
<dbReference type="Pfam" id="PF00331">
    <property type="entry name" value="Glyco_hydro_10"/>
    <property type="match status" value="1"/>
</dbReference>
<dbReference type="InterPro" id="IPR008979">
    <property type="entry name" value="Galactose-bd-like_sf"/>
</dbReference>
<dbReference type="FunFam" id="2.60.120.260:FF:000103">
    <property type="entry name" value="Glycosyl hydrolase family 10 protein"/>
    <property type="match status" value="1"/>
</dbReference>
<evidence type="ECO:0000256" key="2">
    <source>
        <dbReference type="ARBA" id="ARBA00022651"/>
    </source>
</evidence>
<dbReference type="PANTHER" id="PTHR31490">
    <property type="entry name" value="GLYCOSYL HYDROLASE"/>
    <property type="match status" value="1"/>
</dbReference>
<dbReference type="SUPFAM" id="SSF51445">
    <property type="entry name" value="(Trans)glycosidases"/>
    <property type="match status" value="1"/>
</dbReference>
<evidence type="ECO:0000256" key="3">
    <source>
        <dbReference type="ARBA" id="ARBA00022737"/>
    </source>
</evidence>
<evidence type="ECO:0000259" key="7">
    <source>
        <dbReference type="PROSITE" id="PS51760"/>
    </source>
</evidence>
<reference evidence="8" key="1">
    <citation type="submission" date="2022-07" db="EMBL/GenBank/DDBJ databases">
        <authorList>
            <person name="Macas J."/>
            <person name="Novak P."/>
            <person name="Neumann P."/>
        </authorList>
    </citation>
    <scope>NUCLEOTIDE SEQUENCE</scope>
</reference>
<dbReference type="EMBL" id="CAMAPE010000010">
    <property type="protein sequence ID" value="CAH9078273.1"/>
    <property type="molecule type" value="Genomic_DNA"/>
</dbReference>
<dbReference type="InterPro" id="IPR044846">
    <property type="entry name" value="GH10"/>
</dbReference>
<dbReference type="GO" id="GO:0045493">
    <property type="term" value="P:xylan catabolic process"/>
    <property type="evidence" value="ECO:0007669"/>
    <property type="project" value="UniProtKB-KW"/>
</dbReference>
<gene>
    <name evidence="8" type="ORF">CEURO_LOCUS6641</name>
</gene>
<feature type="domain" description="GH10" evidence="7">
    <location>
        <begin position="565"/>
        <end position="857"/>
    </location>
</feature>
<dbReference type="InterPro" id="IPR003305">
    <property type="entry name" value="CenC_carb-bd"/>
</dbReference>
<dbReference type="InterPro" id="IPR001000">
    <property type="entry name" value="GH10_dom"/>
</dbReference>
<comment type="caution">
    <text evidence="8">The sequence shown here is derived from an EMBL/GenBank/DDBJ whole genome shotgun (WGS) entry which is preliminary data.</text>
</comment>
<dbReference type="OrthoDB" id="3055998at2759"/>
<dbReference type="GO" id="GO:0031176">
    <property type="term" value="F:endo-1,4-beta-xylanase activity"/>
    <property type="evidence" value="ECO:0007669"/>
    <property type="project" value="UniProtKB-ARBA"/>
</dbReference>
<organism evidence="8 9">
    <name type="scientific">Cuscuta europaea</name>
    <name type="common">European dodder</name>
    <dbReference type="NCBI Taxonomy" id="41803"/>
    <lineage>
        <taxon>Eukaryota</taxon>
        <taxon>Viridiplantae</taxon>
        <taxon>Streptophyta</taxon>
        <taxon>Embryophyta</taxon>
        <taxon>Tracheophyta</taxon>
        <taxon>Spermatophyta</taxon>
        <taxon>Magnoliopsida</taxon>
        <taxon>eudicotyledons</taxon>
        <taxon>Gunneridae</taxon>
        <taxon>Pentapetalae</taxon>
        <taxon>asterids</taxon>
        <taxon>lamiids</taxon>
        <taxon>Solanales</taxon>
        <taxon>Convolvulaceae</taxon>
        <taxon>Cuscuteae</taxon>
        <taxon>Cuscuta</taxon>
        <taxon>Cuscuta subgen. Cuscuta</taxon>
    </lineage>
</organism>
<dbReference type="PANTHER" id="PTHR31490:SF1">
    <property type="entry name" value="ENDO-1,4-BETA-XYLANASE 1"/>
    <property type="match status" value="1"/>
</dbReference>
<name>A0A9P0YX44_CUSEU</name>
<keyword evidence="9" id="KW-1185">Reference proteome</keyword>
<keyword evidence="3" id="KW-0677">Repeat</keyword>
<keyword evidence="4" id="KW-0378">Hydrolase</keyword>
<keyword evidence="6" id="KW-0624">Polysaccharide degradation</keyword>
<evidence type="ECO:0000256" key="1">
    <source>
        <dbReference type="ARBA" id="ARBA00007495"/>
    </source>
</evidence>
<dbReference type="SUPFAM" id="SSF49785">
    <property type="entry name" value="Galactose-binding domain-like"/>
    <property type="match status" value="3"/>
</dbReference>
<sequence>MLAFLGGYSKNYFYSKSCLRDEFAFLQSSKNNSMTPSGNNIILNHKFTEGLDSWHHNGCEAFLVPAGVESYVVITNRKECWQGLQQDITNRVSVGSTYTVCAYVRVSGAIGVSSEVRATLKLDYRDSSTTYVFIGRKSVSKDCWEKLEGAFSLSSKPDRVVFYLEGPLPGVDLLIKSVVVTCFYSITCGNSGSQSISSEEGIILNSTFEDGMINWSGTGCNFLLHDTIENGKVRPVFGNVFARATERTHTWSGIQQEITGRVLRKLAYEVLATVRLYGNNVTSSAVQATLWVQLADLREEYIGIATVQTTDKEWSQLRGKFLLNGFPSKVIIYLEGPPPGTDIFLDTLTVKPAAKVLQSPPPVIENVDFGINIITNTNLNNDTNGWFPFGNCTLTVAIGSPLIIPPAARDSLGAHPQLSGRYLLVGKRTETWMGPAQIITHKVKVYLTYQVSAWVRIGKAASGAQSVNVALDVDGQWVNGGQAEINDDNKWHEICGSFRIEKEAAKVKVYVQGPAPGVDLMVAALQIFRVDRKARFDHLRRETDKIRKRDVILRISGSESFHGTAVNVRQIQNSFPFGSCISRGNIDNEEYRDFFLRNFNWAVFGNELKWHSTEPQQGNINYKDADELLDFCMRNNVHVRGHCICWEVEDVVQPWVRGLDKNDLSIAIKARLTSLLTRYKGKFKHYDVNNEMMHGSFYQDRLTEDTLATMFKAANNTDPSALLFVNDYHVEDGCDGQSWPEKYIDHILELQERGAPVGGIGIQGHIDCPIGPIIRHSLNKLGILGLPIWLTKIDFFSKNEYIRADDLEVMLRECYAHPSVVGIMLWGFWELFMSRENSHLVNAEGDLNEAGKRYVALKREWMSHCHGDFNQQGEFFFRGFHGSYEVEVIGRSKGFTKTFVVDKGEDVLIISIDA</sequence>
<evidence type="ECO:0000313" key="8">
    <source>
        <dbReference type="EMBL" id="CAH9078273.1"/>
    </source>
</evidence>
<dbReference type="PRINTS" id="PR00134">
    <property type="entry name" value="GLHYDRLASE10"/>
</dbReference>
<dbReference type="FunFam" id="3.20.20.80:FF:000104">
    <property type="entry name" value="Endo-1,4-beta-xylanase A"/>
    <property type="match status" value="1"/>
</dbReference>
<evidence type="ECO:0000256" key="6">
    <source>
        <dbReference type="ARBA" id="ARBA00023326"/>
    </source>
</evidence>
<accession>A0A9P0YX44</accession>
<evidence type="ECO:0000313" key="9">
    <source>
        <dbReference type="Proteomes" id="UP001152484"/>
    </source>
</evidence>
<dbReference type="SMART" id="SM00633">
    <property type="entry name" value="Glyco_10"/>
    <property type="match status" value="1"/>
</dbReference>
<dbReference type="InterPro" id="IPR017853">
    <property type="entry name" value="GH"/>
</dbReference>
<keyword evidence="5" id="KW-0119">Carbohydrate metabolism</keyword>
<evidence type="ECO:0000256" key="4">
    <source>
        <dbReference type="ARBA" id="ARBA00022801"/>
    </source>
</evidence>
<dbReference type="Proteomes" id="UP001152484">
    <property type="component" value="Unassembled WGS sequence"/>
</dbReference>
<evidence type="ECO:0000256" key="5">
    <source>
        <dbReference type="ARBA" id="ARBA00023277"/>
    </source>
</evidence>
<keyword evidence="2" id="KW-0858">Xylan degradation</keyword>
<proteinExistence type="inferred from homology"/>
<dbReference type="Pfam" id="PF02018">
    <property type="entry name" value="CBM_4_9"/>
    <property type="match status" value="3"/>
</dbReference>
<dbReference type="AlphaFoldDB" id="A0A9P0YX44"/>